<keyword evidence="1" id="KW-0460">Magnesium</keyword>
<dbReference type="InterPro" id="IPR029060">
    <property type="entry name" value="PIN-like_dom_sf"/>
</dbReference>
<dbReference type="PANTHER" id="PTHR35901:SF1">
    <property type="entry name" value="EXONUCLEASE VAPC9"/>
    <property type="match status" value="1"/>
</dbReference>
<accession>A0A3B0Y2U8</accession>
<dbReference type="InterPro" id="IPR002716">
    <property type="entry name" value="PIN_dom"/>
</dbReference>
<feature type="domain" description="PIN" evidence="2">
    <location>
        <begin position="5"/>
        <end position="132"/>
    </location>
</feature>
<dbReference type="AlphaFoldDB" id="A0A3B0Y2U8"/>
<name>A0A3B0Y2U8_9ZZZZ</name>
<dbReference type="InterPro" id="IPR044153">
    <property type="entry name" value="PIN_Pae0151-like"/>
</dbReference>
<dbReference type="Pfam" id="PF01850">
    <property type="entry name" value="PIN"/>
    <property type="match status" value="1"/>
</dbReference>
<dbReference type="CDD" id="cd09873">
    <property type="entry name" value="PIN_Pae0151-like"/>
    <property type="match status" value="1"/>
</dbReference>
<organism evidence="3">
    <name type="scientific">hydrothermal vent metagenome</name>
    <dbReference type="NCBI Taxonomy" id="652676"/>
    <lineage>
        <taxon>unclassified sequences</taxon>
        <taxon>metagenomes</taxon>
        <taxon>ecological metagenomes</taxon>
    </lineage>
</organism>
<sequence length="142" mass="15796">MSGFVLDNSVAMRWLLESEKPSDQKYAESVLKSLLDADALVPNLWHLEAANVLLGAEKRSEIDAGEIERFISQLENLPIHVDPLTAHQAFNRTLALARIYKLTSYDAAYLELAIREGLSIATLDKDLRKAAKKAGVNIHVKL</sequence>
<proteinExistence type="predicted"/>
<dbReference type="EMBL" id="UOFI01000028">
    <property type="protein sequence ID" value="VAW62746.1"/>
    <property type="molecule type" value="Genomic_DNA"/>
</dbReference>
<evidence type="ECO:0000256" key="1">
    <source>
        <dbReference type="ARBA" id="ARBA00022842"/>
    </source>
</evidence>
<evidence type="ECO:0000259" key="2">
    <source>
        <dbReference type="Pfam" id="PF01850"/>
    </source>
</evidence>
<dbReference type="InterPro" id="IPR051619">
    <property type="entry name" value="TypeII_TA_RNase_PINc/VapC"/>
</dbReference>
<evidence type="ECO:0000313" key="3">
    <source>
        <dbReference type="EMBL" id="VAW62746.1"/>
    </source>
</evidence>
<protein>
    <submittedName>
        <fullName evidence="3">Death on curing protein, Doc toxin</fullName>
    </submittedName>
</protein>
<reference evidence="3" key="1">
    <citation type="submission" date="2018-06" db="EMBL/GenBank/DDBJ databases">
        <authorList>
            <person name="Zhirakovskaya E."/>
        </authorList>
    </citation>
    <scope>NUCLEOTIDE SEQUENCE</scope>
</reference>
<dbReference type="PANTHER" id="PTHR35901">
    <property type="entry name" value="RIBONUCLEASE VAPC3"/>
    <property type="match status" value="1"/>
</dbReference>
<gene>
    <name evidence="3" type="ORF">MNBD_GAMMA09-1686</name>
</gene>
<dbReference type="SUPFAM" id="SSF88723">
    <property type="entry name" value="PIN domain-like"/>
    <property type="match status" value="1"/>
</dbReference>
<dbReference type="Gene3D" id="3.40.50.1010">
    <property type="entry name" value="5'-nuclease"/>
    <property type="match status" value="1"/>
</dbReference>